<evidence type="ECO:0000256" key="6">
    <source>
        <dbReference type="RuleBase" id="RU365089"/>
    </source>
</evidence>
<keyword evidence="5 6" id="KW-0233">DNA recombination</keyword>
<dbReference type="PROSITE" id="PS01007">
    <property type="entry name" value="TRANSPOSASE_MUTATOR"/>
    <property type="match status" value="1"/>
</dbReference>
<comment type="caution">
    <text evidence="8">The sequence shown here is derived from an EMBL/GenBank/DDBJ whole genome shotgun (WGS) entry which is preliminary data.</text>
</comment>
<name>A0ABP7LNT5_9ACTN</name>
<keyword evidence="4 6" id="KW-0238">DNA-binding</keyword>
<organism evidence="8 9">
    <name type="scientific">Streptomyces lannensis</name>
    <dbReference type="NCBI Taxonomy" id="766498"/>
    <lineage>
        <taxon>Bacteria</taxon>
        <taxon>Bacillati</taxon>
        <taxon>Actinomycetota</taxon>
        <taxon>Actinomycetes</taxon>
        <taxon>Kitasatosporales</taxon>
        <taxon>Streptomycetaceae</taxon>
        <taxon>Streptomyces</taxon>
    </lineage>
</organism>
<feature type="compositionally biased region" description="Basic and acidic residues" evidence="7">
    <location>
        <begin position="78"/>
        <end position="87"/>
    </location>
</feature>
<evidence type="ECO:0000256" key="2">
    <source>
        <dbReference type="ARBA" id="ARBA00010961"/>
    </source>
</evidence>
<keyword evidence="3 6" id="KW-0815">Transposition</keyword>
<evidence type="ECO:0000313" key="8">
    <source>
        <dbReference type="EMBL" id="GAA3905689.1"/>
    </source>
</evidence>
<evidence type="ECO:0000256" key="3">
    <source>
        <dbReference type="ARBA" id="ARBA00022578"/>
    </source>
</evidence>
<evidence type="ECO:0000256" key="7">
    <source>
        <dbReference type="SAM" id="MobiDB-lite"/>
    </source>
</evidence>
<dbReference type="PANTHER" id="PTHR33217:SF8">
    <property type="entry name" value="MUTATOR FAMILY TRANSPOSASE"/>
    <property type="match status" value="1"/>
</dbReference>
<accession>A0ABP7LNT5</accession>
<evidence type="ECO:0000256" key="4">
    <source>
        <dbReference type="ARBA" id="ARBA00023125"/>
    </source>
</evidence>
<dbReference type="Pfam" id="PF00872">
    <property type="entry name" value="Transposase_mut"/>
    <property type="match status" value="1"/>
</dbReference>
<protein>
    <recommendedName>
        <fullName evidence="6">Mutator family transposase</fullName>
    </recommendedName>
</protein>
<evidence type="ECO:0000313" key="9">
    <source>
        <dbReference type="Proteomes" id="UP001501563"/>
    </source>
</evidence>
<gene>
    <name evidence="8" type="ORF">GCM10022207_88770</name>
</gene>
<dbReference type="Proteomes" id="UP001501563">
    <property type="component" value="Unassembled WGS sequence"/>
</dbReference>
<evidence type="ECO:0000256" key="1">
    <source>
        <dbReference type="ARBA" id="ARBA00002190"/>
    </source>
</evidence>
<dbReference type="InterPro" id="IPR001207">
    <property type="entry name" value="Transposase_mutator"/>
</dbReference>
<feature type="region of interest" description="Disordered" evidence="7">
    <location>
        <begin position="78"/>
        <end position="100"/>
    </location>
</feature>
<keyword evidence="9" id="KW-1185">Reference proteome</keyword>
<comment type="function">
    <text evidence="1 6">Required for the transposition of the insertion element.</text>
</comment>
<dbReference type="RefSeq" id="WP_345554400.1">
    <property type="nucleotide sequence ID" value="NZ_BAAAZA010000061.1"/>
</dbReference>
<proteinExistence type="inferred from homology"/>
<dbReference type="EMBL" id="BAAAZA010000061">
    <property type="protein sequence ID" value="GAA3905689.1"/>
    <property type="molecule type" value="Genomic_DNA"/>
</dbReference>
<comment type="similarity">
    <text evidence="2 6">Belongs to the transposase mutator family.</text>
</comment>
<evidence type="ECO:0000256" key="5">
    <source>
        <dbReference type="ARBA" id="ARBA00023172"/>
    </source>
</evidence>
<reference evidence="9" key="1">
    <citation type="journal article" date="2019" name="Int. J. Syst. Evol. Microbiol.">
        <title>The Global Catalogue of Microorganisms (GCM) 10K type strain sequencing project: providing services to taxonomists for standard genome sequencing and annotation.</title>
        <authorList>
            <consortium name="The Broad Institute Genomics Platform"/>
            <consortium name="The Broad Institute Genome Sequencing Center for Infectious Disease"/>
            <person name="Wu L."/>
            <person name="Ma J."/>
        </authorList>
    </citation>
    <scope>NUCLEOTIDE SEQUENCE [LARGE SCALE GENOMIC DNA]</scope>
    <source>
        <strain evidence="9">JCM 16578</strain>
    </source>
</reference>
<dbReference type="PANTHER" id="PTHR33217">
    <property type="entry name" value="TRANSPOSASE FOR INSERTION SEQUENCE ELEMENT IS1081"/>
    <property type="match status" value="1"/>
</dbReference>
<dbReference type="NCBIfam" id="NF033543">
    <property type="entry name" value="transpos_IS256"/>
    <property type="match status" value="1"/>
</dbReference>
<keyword evidence="6" id="KW-0814">Transposable element</keyword>
<sequence length="440" mass="48710">MTSENVSESEGAESTSAVSAKAVDDQLIDELVHRAQAEGLQLTGEGGLLQQLTGEGGLLQQLTKRLLESALEGEITDHLGYDKHDPAGKNGGNSRNGKRTKTVLTDVGPVEITVPRDRDGSFEPKIVKKRQKRLTGVDEMVISLAAKGLTTGEVQAHLAEVYGAEVSRQTISTITDQVLEGMAEWQSRPLDAVYPVVFIDAIHVKIRDGAVANRPIYVALAVTTEGRREILGLWAGDGGEGAKHWLHILTEIKNRGVSDVLMLVCDGLKGLPEAVETVWPRTIVQTCVVHLLRNSFRYAARQDWDKIARLLKPVYTAPTEEAALERFAEFADSWGRKYPAIVKLWENAWEEFTPFLRFDTEIRRIVCTTNAIESVNARIRRAVKARGHFPNEQAALKCVYMAIMSLDPTGKGQARWTMRWKTALNAFDITFDGRLSAARQ</sequence>